<proteinExistence type="predicted"/>
<protein>
    <submittedName>
        <fullName evidence="1">Uncharacterized protein</fullName>
    </submittedName>
</protein>
<evidence type="ECO:0000313" key="2">
    <source>
        <dbReference type="Proteomes" id="UP000831701"/>
    </source>
</evidence>
<comment type="caution">
    <text evidence="1">The sequence shown here is derived from an EMBL/GenBank/DDBJ whole genome shotgun (WGS) entry which is preliminary data.</text>
</comment>
<sequence length="980" mass="109461">MKDGYKYEKAKVKKVKRTIPAWASVSGSKKVPVTNFAGTQNKVDNILIEAITSCNDRFGVSYQSVMKYILKKYPGMELDRKKFLIKKAMKKHLEKGTIKQLKGKGLSGTFTIGKQSTLSKKAAQKTESLGDALPLIITRLCEPKEASYNLIKKYLEQHFPSLNIENRPEVLKAALVKAVEKGQLEQITGKGARGTFQLKRTGNQVLLKGGAMEDAITAAITAMNEPKTCSTTTLRRFLLDTNKDRKEHQLVASLRRTLTKCKVLGWMEQITGHGFTGTYQLSFPFYPSPTILYPDKFKELPMKNIPPPSKRRRMADSSDEEEEESEEEVESEDEAPSRKELPVQITRRKSQKRPPPKARRPPPAKKSRSASQSKAKGRGRALARKSPAKKVASSAKRSVRKQSASKKESTPASKATPVKRGAPARKPKTPAVKKLTKRGSKRPTSAESSPKEAAKETTRGGAKRSKAEESSREEPVVKKPATKSGSRRPESEESSPTEKKGAKSSKQSTRKSKRGNTPGGKGEEEPRRGRHRRTGRWWRWFGSVEVSEVSFCESRSPSEPSSGADPADPARKRSVGRMGEAPVREDGTVTRSVEYVGSFPVDDCCLDDQIEQLHAQLKSLRTCKRRRSVSIKFSIKGVKMYDEDETTLLMAHALRRVSLSTARPDDAQFAFVSHNPGSADAQLYCHVFQARHARAAQFLNLLLCRCFQLSYLEKHPEEALEDSAGSMPRRNPSLLNHGFPLSVSALVSFRRAPFQGLLPGTKNQKSSDDQHSSQDEVFSSSSSPSLVRKKVIRTKALRSGAYRSFTFTPHKQRSVQERLSLSQGKDQDTKSARRSRTPSLAETEEALAQTVWCWAGIATDSSYSLLADDVLGSYLLCPHPKKPKCGSLIIRFPCGLVTHLVENNWKGKFLLEKCKAEFSSIAELIEYYTETQDELPCLLSCARVNHCYEWEENTSRQQAVKLHTSPNKAKMKSTHIKEWF</sequence>
<accession>A0ACB8WQ81</accession>
<keyword evidence="2" id="KW-1185">Reference proteome</keyword>
<name>A0ACB8WQ81_9TELE</name>
<dbReference type="Proteomes" id="UP000831701">
    <property type="component" value="Chromosome 7"/>
</dbReference>
<dbReference type="EMBL" id="CM041537">
    <property type="protein sequence ID" value="KAI3369805.1"/>
    <property type="molecule type" value="Genomic_DNA"/>
</dbReference>
<organism evidence="1 2">
    <name type="scientific">Scortum barcoo</name>
    <name type="common">barcoo grunter</name>
    <dbReference type="NCBI Taxonomy" id="214431"/>
    <lineage>
        <taxon>Eukaryota</taxon>
        <taxon>Metazoa</taxon>
        <taxon>Chordata</taxon>
        <taxon>Craniata</taxon>
        <taxon>Vertebrata</taxon>
        <taxon>Euteleostomi</taxon>
        <taxon>Actinopterygii</taxon>
        <taxon>Neopterygii</taxon>
        <taxon>Teleostei</taxon>
        <taxon>Neoteleostei</taxon>
        <taxon>Acanthomorphata</taxon>
        <taxon>Eupercaria</taxon>
        <taxon>Centrarchiformes</taxon>
        <taxon>Terapontoidei</taxon>
        <taxon>Terapontidae</taxon>
        <taxon>Scortum</taxon>
    </lineage>
</organism>
<reference evidence="1" key="1">
    <citation type="submission" date="2022-04" db="EMBL/GenBank/DDBJ databases">
        <title>Jade perch genome.</title>
        <authorList>
            <person name="Chao B."/>
        </authorList>
    </citation>
    <scope>NUCLEOTIDE SEQUENCE</scope>
    <source>
        <strain evidence="1">CB-2022</strain>
    </source>
</reference>
<gene>
    <name evidence="1" type="ORF">L3Q82_024634</name>
</gene>
<evidence type="ECO:0000313" key="1">
    <source>
        <dbReference type="EMBL" id="KAI3369805.1"/>
    </source>
</evidence>